<comment type="function">
    <text evidence="10">Inorganic phosphate and probable anion transporter.</text>
</comment>
<protein>
    <recommendedName>
        <fullName evidence="12">Major facilitator superfamily (MFS) profile domain-containing protein</fullName>
    </recommendedName>
</protein>
<dbReference type="Proteomes" id="UP001311915">
    <property type="component" value="Unassembled WGS sequence"/>
</dbReference>
<feature type="transmembrane region" description="Helical" evidence="11">
    <location>
        <begin position="221"/>
        <end position="243"/>
    </location>
</feature>
<evidence type="ECO:0000256" key="3">
    <source>
        <dbReference type="ARBA" id="ARBA00022640"/>
    </source>
</evidence>
<dbReference type="EMBL" id="JAWPEI010000003">
    <property type="protein sequence ID" value="KAK4731461.1"/>
    <property type="molecule type" value="Genomic_DNA"/>
</dbReference>
<dbReference type="InterPro" id="IPR050382">
    <property type="entry name" value="MFS_Na/Anion_cotransporter"/>
</dbReference>
<comment type="similarity">
    <text evidence="9">Belongs to the major facilitator superfamily. Phosphate:H(+) symporter (TC 2.A.1.9) family.</text>
</comment>
<evidence type="ECO:0000256" key="6">
    <source>
        <dbReference type="ARBA" id="ARBA00022989"/>
    </source>
</evidence>
<dbReference type="GO" id="GO:0005315">
    <property type="term" value="F:phosphate transmembrane transporter activity"/>
    <property type="evidence" value="ECO:0007669"/>
    <property type="project" value="UniProtKB-ARBA"/>
</dbReference>
<comment type="subcellular location">
    <subcellularLocation>
        <location evidence="1">Plastid</location>
        <location evidence="1">Chloroplast membrane</location>
        <topology evidence="1">Multi-pass membrane protein</topology>
    </subcellularLocation>
</comment>
<dbReference type="InterPro" id="IPR044777">
    <property type="entry name" value="SLC17A9-like"/>
</dbReference>
<dbReference type="GO" id="GO:0031969">
    <property type="term" value="C:chloroplast membrane"/>
    <property type="evidence" value="ECO:0007669"/>
    <property type="project" value="UniProtKB-SubCell"/>
</dbReference>
<dbReference type="PANTHER" id="PTHR11662">
    <property type="entry name" value="SOLUTE CARRIER FAMILY 17"/>
    <property type="match status" value="1"/>
</dbReference>
<feature type="transmembrane region" description="Helical" evidence="11">
    <location>
        <begin position="160"/>
        <end position="179"/>
    </location>
</feature>
<comment type="similarity">
    <text evidence="8">Belongs to the major facilitator superfamily. Sodium/anion cotransporter (TC 2.A.1.14) family.</text>
</comment>
<dbReference type="Gene3D" id="1.20.1250.20">
    <property type="entry name" value="MFS general substrate transporter like domains"/>
    <property type="match status" value="2"/>
</dbReference>
<evidence type="ECO:0000256" key="7">
    <source>
        <dbReference type="ARBA" id="ARBA00023136"/>
    </source>
</evidence>
<keyword evidence="7 11" id="KW-0472">Membrane</keyword>
<dbReference type="InterPro" id="IPR036259">
    <property type="entry name" value="MFS_trans_sf"/>
</dbReference>
<evidence type="ECO:0000259" key="12">
    <source>
        <dbReference type="PROSITE" id="PS50850"/>
    </source>
</evidence>
<keyword evidence="4 11" id="KW-0812">Transmembrane</keyword>
<feature type="transmembrane region" description="Helical" evidence="11">
    <location>
        <begin position="249"/>
        <end position="270"/>
    </location>
</feature>
<evidence type="ECO:0000256" key="8">
    <source>
        <dbReference type="ARBA" id="ARBA00024362"/>
    </source>
</evidence>
<keyword evidence="2" id="KW-0150">Chloroplast</keyword>
<gene>
    <name evidence="13" type="ORF">R3W88_024449</name>
</gene>
<evidence type="ECO:0000313" key="14">
    <source>
        <dbReference type="Proteomes" id="UP001311915"/>
    </source>
</evidence>
<dbReference type="FunFam" id="1.20.1250.20:FF:000142">
    <property type="entry name" value="probable anion transporter 3, chloroplastic"/>
    <property type="match status" value="1"/>
</dbReference>
<dbReference type="InterPro" id="IPR011701">
    <property type="entry name" value="MFS"/>
</dbReference>
<name>A0AAV9M0P3_9SOLN</name>
<feature type="transmembrane region" description="Helical" evidence="11">
    <location>
        <begin position="130"/>
        <end position="153"/>
    </location>
</feature>
<evidence type="ECO:0000256" key="10">
    <source>
        <dbReference type="ARBA" id="ARBA00054913"/>
    </source>
</evidence>
<feature type="transmembrane region" description="Helical" evidence="11">
    <location>
        <begin position="395"/>
        <end position="414"/>
    </location>
</feature>
<proteinExistence type="inferred from homology"/>
<dbReference type="AlphaFoldDB" id="A0AAV9M0P3"/>
<feature type="transmembrane region" description="Helical" evidence="11">
    <location>
        <begin position="362"/>
        <end position="383"/>
    </location>
</feature>
<feature type="domain" description="Major facilitator superfamily (MFS) profile" evidence="12">
    <location>
        <begin position="95"/>
        <end position="507"/>
    </location>
</feature>
<keyword evidence="3" id="KW-0934">Plastid</keyword>
<comment type="caution">
    <text evidence="13">The sequence shown here is derived from an EMBL/GenBank/DDBJ whole genome shotgun (WGS) entry which is preliminary data.</text>
</comment>
<evidence type="ECO:0000256" key="1">
    <source>
        <dbReference type="ARBA" id="ARBA00004508"/>
    </source>
</evidence>
<feature type="transmembrane region" description="Helical" evidence="11">
    <location>
        <begin position="322"/>
        <end position="342"/>
    </location>
</feature>
<evidence type="ECO:0000256" key="4">
    <source>
        <dbReference type="ARBA" id="ARBA00022692"/>
    </source>
</evidence>
<dbReference type="CDD" id="cd17380">
    <property type="entry name" value="MFS_SLC17A9_like"/>
    <property type="match status" value="1"/>
</dbReference>
<evidence type="ECO:0000256" key="5">
    <source>
        <dbReference type="ARBA" id="ARBA00022946"/>
    </source>
</evidence>
<feature type="transmembrane region" description="Helical" evidence="11">
    <location>
        <begin position="185"/>
        <end position="209"/>
    </location>
</feature>
<feature type="transmembrane region" description="Helical" evidence="11">
    <location>
        <begin position="420"/>
        <end position="440"/>
    </location>
</feature>
<accession>A0AAV9M0P3</accession>
<keyword evidence="6 11" id="KW-1133">Transmembrane helix</keyword>
<dbReference type="SUPFAM" id="SSF103473">
    <property type="entry name" value="MFS general substrate transporter"/>
    <property type="match status" value="1"/>
</dbReference>
<evidence type="ECO:0000256" key="11">
    <source>
        <dbReference type="SAM" id="Phobius"/>
    </source>
</evidence>
<dbReference type="InterPro" id="IPR020846">
    <property type="entry name" value="MFS_dom"/>
</dbReference>
<evidence type="ECO:0000256" key="9">
    <source>
        <dbReference type="ARBA" id="ARBA00044504"/>
    </source>
</evidence>
<feature type="transmembrane region" description="Helical" evidence="11">
    <location>
        <begin position="452"/>
        <end position="476"/>
    </location>
</feature>
<dbReference type="Pfam" id="PF07690">
    <property type="entry name" value="MFS_1"/>
    <property type="match status" value="1"/>
</dbReference>
<feature type="transmembrane region" description="Helical" evidence="11">
    <location>
        <begin position="95"/>
        <end position="118"/>
    </location>
</feature>
<keyword evidence="14" id="KW-1185">Reference proteome</keyword>
<feature type="transmembrane region" description="Helical" evidence="11">
    <location>
        <begin position="482"/>
        <end position="503"/>
    </location>
</feature>
<sequence length="515" mass="56187">MNSPATLRYLSPSSSFRKPNSFGKQLVFNIKLPSNCKYPPNHNCCFKLITAYTFFRTEVPVRSNRIRASSNDSQFQSVQRQGSFVEFITSERVKVVAMIALSLALCNADRVVMSVAIVPLSLSHGWRQSFAGVVQSSFLWGYLISPIAGGTLVDYYGGKLVMAWGVALWSMATLLTPWAAEASLWALLAMRMLLGIAEGVALPCMNNMIARWFPPTERSRAVGLAMAGFQLGSAIGLTFSPILMSQGGLFGPFVIFGLSGFLWVLVWVSATSSTPEHSRQISIHELRYIQNKGQIHAIVEGKSKTSKGIPPFRRLLSKLPTWSIIVANAMHSWGFFVILSWMPIYFKTIYHVDLRKAAWFSAVPWSMMALTGYFAGVLSDLMIQRGISVTLTRKVMQSVGFFGPGCALIGLTTAPSPSIASAWLTLAVGLKAFSHCGFLVNLQEIAPHYSGVLHGISNTAGTLAAIIGTVGAGFFVELVGSFKGFLVLTSVLYFAAAVFWNVFSTGETVKFDDSI</sequence>
<evidence type="ECO:0000256" key="2">
    <source>
        <dbReference type="ARBA" id="ARBA00022528"/>
    </source>
</evidence>
<reference evidence="13 14" key="1">
    <citation type="submission" date="2023-10" db="EMBL/GenBank/DDBJ databases">
        <title>Genome-Wide Identification Analysis in wild type Solanum Pinnatisectum Reveals Some Genes Defensing Phytophthora Infestans.</title>
        <authorList>
            <person name="Sun C."/>
        </authorList>
    </citation>
    <scope>NUCLEOTIDE SEQUENCE [LARGE SCALE GENOMIC DNA]</scope>
    <source>
        <strain evidence="13">LQN</strain>
        <tissue evidence="13">Leaf</tissue>
    </source>
</reference>
<dbReference type="PANTHER" id="PTHR11662:SF424">
    <property type="entry name" value="ANION TRANSPORTER 4, CHLOROPLASTIC-RELATED"/>
    <property type="match status" value="1"/>
</dbReference>
<keyword evidence="5" id="KW-0809">Transit peptide</keyword>
<organism evidence="13 14">
    <name type="scientific">Solanum pinnatisectum</name>
    <name type="common">tansyleaf nightshade</name>
    <dbReference type="NCBI Taxonomy" id="50273"/>
    <lineage>
        <taxon>Eukaryota</taxon>
        <taxon>Viridiplantae</taxon>
        <taxon>Streptophyta</taxon>
        <taxon>Embryophyta</taxon>
        <taxon>Tracheophyta</taxon>
        <taxon>Spermatophyta</taxon>
        <taxon>Magnoliopsida</taxon>
        <taxon>eudicotyledons</taxon>
        <taxon>Gunneridae</taxon>
        <taxon>Pentapetalae</taxon>
        <taxon>asterids</taxon>
        <taxon>lamiids</taxon>
        <taxon>Solanales</taxon>
        <taxon>Solanaceae</taxon>
        <taxon>Solanoideae</taxon>
        <taxon>Solaneae</taxon>
        <taxon>Solanum</taxon>
    </lineage>
</organism>
<evidence type="ECO:0000313" key="13">
    <source>
        <dbReference type="EMBL" id="KAK4731461.1"/>
    </source>
</evidence>
<dbReference type="FunFam" id="1.20.1250.20:FF:000131">
    <property type="entry name" value="Probable anion transporter 3, chloroplastic"/>
    <property type="match status" value="1"/>
</dbReference>
<dbReference type="PROSITE" id="PS50850">
    <property type="entry name" value="MFS"/>
    <property type="match status" value="1"/>
</dbReference>